<dbReference type="Proteomes" id="UP001362999">
    <property type="component" value="Unassembled WGS sequence"/>
</dbReference>
<evidence type="ECO:0000256" key="1">
    <source>
        <dbReference type="SAM" id="MobiDB-lite"/>
    </source>
</evidence>
<name>A0AAW0BUB1_9AGAR</name>
<protein>
    <submittedName>
        <fullName evidence="2">Uncharacterized protein</fullName>
    </submittedName>
</protein>
<feature type="region of interest" description="Disordered" evidence="1">
    <location>
        <begin position="119"/>
        <end position="171"/>
    </location>
</feature>
<reference evidence="2 3" key="1">
    <citation type="journal article" date="2024" name="J Genomics">
        <title>Draft genome sequencing and assembly of Favolaschia claudopus CIRM-BRFM 2984 isolated from oak limbs.</title>
        <authorList>
            <person name="Navarro D."/>
            <person name="Drula E."/>
            <person name="Chaduli D."/>
            <person name="Cazenave R."/>
            <person name="Ahrendt S."/>
            <person name="Wang J."/>
            <person name="Lipzen A."/>
            <person name="Daum C."/>
            <person name="Barry K."/>
            <person name="Grigoriev I.V."/>
            <person name="Favel A."/>
            <person name="Rosso M.N."/>
            <person name="Martin F."/>
        </authorList>
    </citation>
    <scope>NUCLEOTIDE SEQUENCE [LARGE SCALE GENOMIC DNA]</scope>
    <source>
        <strain evidence="2 3">CIRM-BRFM 2984</strain>
    </source>
</reference>
<dbReference type="AlphaFoldDB" id="A0AAW0BUB1"/>
<gene>
    <name evidence="2" type="ORF">R3P38DRAFT_2524015</name>
</gene>
<comment type="caution">
    <text evidence="2">The sequence shown here is derived from an EMBL/GenBank/DDBJ whole genome shotgun (WGS) entry which is preliminary data.</text>
</comment>
<sequence>MNLPTNVAPSTTKITRYVVQSSDVLADLKVNVMVENSNKIVWYKERFLEDEEIIEHFVHNETGRICWTMHRPRNGWYIRIRSPVFPPGVFIPLIPPSPNSPHPTGALLFSSRTNIPPVPDVSSARASTSTNHSYPPTPPPAVVVLPPTPTPASVQARLDEQGQQQKRRPQTQVTEFVLAPYTSDLQYLKPEQVSFFQRAFSLLKSSASGPSYSFTLARVGAPPSVLASPPYVSDTTPVTSPAAESPLTLATPAVFPPLLKFHDRTPVMMVSTVTGLIEVDQTEEALLGVDSSFWLAVALTYLEFLQEKESYLAALSD</sequence>
<dbReference type="EMBL" id="JAWWNJ010000026">
    <property type="protein sequence ID" value="KAK7029908.1"/>
    <property type="molecule type" value="Genomic_DNA"/>
</dbReference>
<feature type="compositionally biased region" description="Pro residues" evidence="1">
    <location>
        <begin position="135"/>
        <end position="150"/>
    </location>
</feature>
<evidence type="ECO:0000313" key="3">
    <source>
        <dbReference type="Proteomes" id="UP001362999"/>
    </source>
</evidence>
<organism evidence="2 3">
    <name type="scientific">Favolaschia claudopus</name>
    <dbReference type="NCBI Taxonomy" id="2862362"/>
    <lineage>
        <taxon>Eukaryota</taxon>
        <taxon>Fungi</taxon>
        <taxon>Dikarya</taxon>
        <taxon>Basidiomycota</taxon>
        <taxon>Agaricomycotina</taxon>
        <taxon>Agaricomycetes</taxon>
        <taxon>Agaricomycetidae</taxon>
        <taxon>Agaricales</taxon>
        <taxon>Marasmiineae</taxon>
        <taxon>Mycenaceae</taxon>
        <taxon>Favolaschia</taxon>
    </lineage>
</organism>
<accession>A0AAW0BUB1</accession>
<evidence type="ECO:0000313" key="2">
    <source>
        <dbReference type="EMBL" id="KAK7029908.1"/>
    </source>
</evidence>
<feature type="compositionally biased region" description="Polar residues" evidence="1">
    <location>
        <begin position="124"/>
        <end position="134"/>
    </location>
</feature>
<keyword evidence="3" id="KW-1185">Reference proteome</keyword>
<proteinExistence type="predicted"/>